<keyword evidence="2" id="KW-1185">Reference proteome</keyword>
<gene>
    <name evidence="1" type="ORF">NQ176_g11439</name>
</gene>
<name>A0ACC1MCA0_9HYPO</name>
<proteinExistence type="predicted"/>
<protein>
    <submittedName>
        <fullName evidence="1">Uncharacterized protein</fullName>
    </submittedName>
</protein>
<dbReference type="Proteomes" id="UP001143910">
    <property type="component" value="Unassembled WGS sequence"/>
</dbReference>
<organism evidence="1 2">
    <name type="scientific">Zarea fungicola</name>
    <dbReference type="NCBI Taxonomy" id="93591"/>
    <lineage>
        <taxon>Eukaryota</taxon>
        <taxon>Fungi</taxon>
        <taxon>Dikarya</taxon>
        <taxon>Ascomycota</taxon>
        <taxon>Pezizomycotina</taxon>
        <taxon>Sordariomycetes</taxon>
        <taxon>Hypocreomycetidae</taxon>
        <taxon>Hypocreales</taxon>
        <taxon>Cordycipitaceae</taxon>
        <taxon>Zarea</taxon>
    </lineage>
</organism>
<evidence type="ECO:0000313" key="2">
    <source>
        <dbReference type="Proteomes" id="UP001143910"/>
    </source>
</evidence>
<evidence type="ECO:0000313" key="1">
    <source>
        <dbReference type="EMBL" id="KAJ2955001.1"/>
    </source>
</evidence>
<sequence length="155" mass="17204">MQTRPSLLYQGLLVGLFINGIARWGFDSVLQTNGALQGDAQLGTLLPTIHTPAINWVNSTATSAQSTITFKWDLPPLDDYDGISILVNDVERYRSFFDDTRTPPEEYTWTRNSSLGLPEYFRFGFMAGSSAGDYTKAGIWSKDGEWQVMAPGPSK</sequence>
<dbReference type="EMBL" id="JANJQO010003940">
    <property type="protein sequence ID" value="KAJ2955001.1"/>
    <property type="molecule type" value="Genomic_DNA"/>
</dbReference>
<reference evidence="1" key="1">
    <citation type="submission" date="2022-08" db="EMBL/GenBank/DDBJ databases">
        <title>Genome Sequence of Lecanicillium fungicola.</title>
        <authorList>
            <person name="Buettner E."/>
        </authorList>
    </citation>
    <scope>NUCLEOTIDE SEQUENCE</scope>
    <source>
        <strain evidence="1">Babe33</strain>
    </source>
</reference>
<accession>A0ACC1MCA0</accession>
<comment type="caution">
    <text evidence="1">The sequence shown here is derived from an EMBL/GenBank/DDBJ whole genome shotgun (WGS) entry which is preliminary data.</text>
</comment>